<reference evidence="3" key="1">
    <citation type="submission" date="2017-09" db="EMBL/GenBank/DDBJ databases">
        <title>Depth-based differentiation of microbial function through sediment-hosted aquifers and enrichment of novel symbionts in the deep terrestrial subsurface.</title>
        <authorList>
            <person name="Probst A.J."/>
            <person name="Ladd B."/>
            <person name="Jarett J.K."/>
            <person name="Geller-Mcgrath D.E."/>
            <person name="Sieber C.M.K."/>
            <person name="Emerson J.B."/>
            <person name="Anantharaman K."/>
            <person name="Thomas B.C."/>
            <person name="Malmstrom R."/>
            <person name="Stieglmeier M."/>
            <person name="Klingl A."/>
            <person name="Woyke T."/>
            <person name="Ryan C.M."/>
            <person name="Banfield J.F."/>
        </authorList>
    </citation>
    <scope>NUCLEOTIDE SEQUENCE [LARGE SCALE GENOMIC DNA]</scope>
</reference>
<feature type="transmembrane region" description="Helical" evidence="1">
    <location>
        <begin position="12"/>
        <end position="30"/>
    </location>
</feature>
<proteinExistence type="predicted"/>
<evidence type="ECO:0000313" key="2">
    <source>
        <dbReference type="EMBL" id="PJE58498.1"/>
    </source>
</evidence>
<comment type="caution">
    <text evidence="2">The sequence shown here is derived from an EMBL/GenBank/DDBJ whole genome shotgun (WGS) entry which is preliminary data.</text>
</comment>
<keyword evidence="1" id="KW-0812">Transmembrane</keyword>
<dbReference type="EMBL" id="PFDW01000008">
    <property type="protein sequence ID" value="PJE58498.1"/>
    <property type="molecule type" value="Genomic_DNA"/>
</dbReference>
<protein>
    <submittedName>
        <fullName evidence="2">Uncharacterized protein</fullName>
    </submittedName>
</protein>
<organism evidence="2 3">
    <name type="scientific">Candidatus Portnoybacteria bacterium CG10_big_fil_rev_8_21_14_0_10_36_7</name>
    <dbReference type="NCBI Taxonomy" id="1974812"/>
    <lineage>
        <taxon>Bacteria</taxon>
        <taxon>Candidatus Portnoyibacteriota</taxon>
    </lineage>
</organism>
<gene>
    <name evidence="2" type="ORF">COU81_00430</name>
</gene>
<accession>A0A2M8KF00</accession>
<name>A0A2M8KF00_9BACT</name>
<feature type="transmembrane region" description="Helical" evidence="1">
    <location>
        <begin position="72"/>
        <end position="93"/>
    </location>
</feature>
<sequence>MKQITFISGLILGKLLGWSSFFMIMFAYSPESGFDIIFITYISLFVSLVCTITLATLFILKKVREANFDYIAGQSLAEGIFATLIIWGILTIIKMNILFSWAGAVLIALAIAGQLFIIQKKELFKL</sequence>
<feature type="transmembrane region" description="Helical" evidence="1">
    <location>
        <begin position="36"/>
        <end position="60"/>
    </location>
</feature>
<evidence type="ECO:0000313" key="3">
    <source>
        <dbReference type="Proteomes" id="UP000231450"/>
    </source>
</evidence>
<keyword evidence="1" id="KW-0472">Membrane</keyword>
<feature type="transmembrane region" description="Helical" evidence="1">
    <location>
        <begin position="99"/>
        <end position="118"/>
    </location>
</feature>
<evidence type="ECO:0000256" key="1">
    <source>
        <dbReference type="SAM" id="Phobius"/>
    </source>
</evidence>
<dbReference type="Proteomes" id="UP000231450">
    <property type="component" value="Unassembled WGS sequence"/>
</dbReference>
<dbReference type="AlphaFoldDB" id="A0A2M8KF00"/>
<keyword evidence="1" id="KW-1133">Transmembrane helix</keyword>